<dbReference type="RefSeq" id="XP_037213794.1">
    <property type="nucleotide sequence ID" value="XM_037369798.1"/>
</dbReference>
<dbReference type="GeneID" id="59352314"/>
<name>A0A8H6S1B8_9AGAR</name>
<organism evidence="1 2">
    <name type="scientific">Mycena indigotica</name>
    <dbReference type="NCBI Taxonomy" id="2126181"/>
    <lineage>
        <taxon>Eukaryota</taxon>
        <taxon>Fungi</taxon>
        <taxon>Dikarya</taxon>
        <taxon>Basidiomycota</taxon>
        <taxon>Agaricomycotina</taxon>
        <taxon>Agaricomycetes</taxon>
        <taxon>Agaricomycetidae</taxon>
        <taxon>Agaricales</taxon>
        <taxon>Marasmiineae</taxon>
        <taxon>Mycenaceae</taxon>
        <taxon>Mycena</taxon>
    </lineage>
</organism>
<sequence>MDEIDWLREKIPEWVQTYEKFYYQYDPARLSTYTLTIHALLPIPDAILSAGPQWCYSAYPMERYCGRLQPRIRSRTFPWASLDRYVLELAQLSQIGKHQPILSNL</sequence>
<evidence type="ECO:0000313" key="1">
    <source>
        <dbReference type="EMBL" id="KAF7290216.1"/>
    </source>
</evidence>
<evidence type="ECO:0000313" key="2">
    <source>
        <dbReference type="Proteomes" id="UP000636479"/>
    </source>
</evidence>
<dbReference type="EMBL" id="JACAZF010000015">
    <property type="protein sequence ID" value="KAF7290216.1"/>
    <property type="molecule type" value="Genomic_DNA"/>
</dbReference>
<gene>
    <name evidence="1" type="ORF">MIND_01335100</name>
</gene>
<accession>A0A8H6S1B8</accession>
<keyword evidence="2" id="KW-1185">Reference proteome</keyword>
<dbReference type="AlphaFoldDB" id="A0A8H6S1B8"/>
<comment type="caution">
    <text evidence="1">The sequence shown here is derived from an EMBL/GenBank/DDBJ whole genome shotgun (WGS) entry which is preliminary data.</text>
</comment>
<proteinExistence type="predicted"/>
<dbReference type="Proteomes" id="UP000636479">
    <property type="component" value="Unassembled WGS sequence"/>
</dbReference>
<reference evidence="1" key="1">
    <citation type="submission" date="2020-05" db="EMBL/GenBank/DDBJ databases">
        <title>Mycena genomes resolve the evolution of fungal bioluminescence.</title>
        <authorList>
            <person name="Tsai I.J."/>
        </authorList>
    </citation>
    <scope>NUCLEOTIDE SEQUENCE</scope>
    <source>
        <strain evidence="1">171206Taipei</strain>
    </source>
</reference>
<protein>
    <submittedName>
        <fullName evidence="1">Uncharacterized protein</fullName>
    </submittedName>
</protein>
<dbReference type="OrthoDB" id="6613063at2759"/>